<protein>
    <submittedName>
        <fullName evidence="1">Uncharacterized protein</fullName>
    </submittedName>
</protein>
<dbReference type="EMBL" id="GBRH01244264">
    <property type="protein sequence ID" value="JAD53631.1"/>
    <property type="molecule type" value="Transcribed_RNA"/>
</dbReference>
<reference evidence="1" key="1">
    <citation type="submission" date="2014-09" db="EMBL/GenBank/DDBJ databases">
        <authorList>
            <person name="Magalhaes I.L.F."/>
            <person name="Oliveira U."/>
            <person name="Santos F.R."/>
            <person name="Vidigal T.H.D.A."/>
            <person name="Brescovit A.D."/>
            <person name="Santos A.J."/>
        </authorList>
    </citation>
    <scope>NUCLEOTIDE SEQUENCE</scope>
    <source>
        <tissue evidence="1">Shoot tissue taken approximately 20 cm above the soil surface</tissue>
    </source>
</reference>
<accession>A0A0A9ARA5</accession>
<name>A0A0A9ARA5_ARUDO</name>
<reference evidence="1" key="2">
    <citation type="journal article" date="2015" name="Data Brief">
        <title>Shoot transcriptome of the giant reed, Arundo donax.</title>
        <authorList>
            <person name="Barrero R.A."/>
            <person name="Guerrero F.D."/>
            <person name="Moolhuijzen P."/>
            <person name="Goolsby J.A."/>
            <person name="Tidwell J."/>
            <person name="Bellgard S.E."/>
            <person name="Bellgard M.I."/>
        </authorList>
    </citation>
    <scope>NUCLEOTIDE SEQUENCE</scope>
    <source>
        <tissue evidence="1">Shoot tissue taken approximately 20 cm above the soil surface</tissue>
    </source>
</reference>
<sequence length="12" mass="1345">MATLGNKTEHSR</sequence>
<evidence type="ECO:0000313" key="1">
    <source>
        <dbReference type="EMBL" id="JAD53631.1"/>
    </source>
</evidence>
<organism evidence="1">
    <name type="scientific">Arundo donax</name>
    <name type="common">Giant reed</name>
    <name type="synonym">Donax arundinaceus</name>
    <dbReference type="NCBI Taxonomy" id="35708"/>
    <lineage>
        <taxon>Eukaryota</taxon>
        <taxon>Viridiplantae</taxon>
        <taxon>Streptophyta</taxon>
        <taxon>Embryophyta</taxon>
        <taxon>Tracheophyta</taxon>
        <taxon>Spermatophyta</taxon>
        <taxon>Magnoliopsida</taxon>
        <taxon>Liliopsida</taxon>
        <taxon>Poales</taxon>
        <taxon>Poaceae</taxon>
        <taxon>PACMAD clade</taxon>
        <taxon>Arundinoideae</taxon>
        <taxon>Arundineae</taxon>
        <taxon>Arundo</taxon>
    </lineage>
</organism>
<proteinExistence type="predicted"/>